<feature type="chain" id="PRO_5002744402" evidence="2">
    <location>
        <begin position="28"/>
        <end position="408"/>
    </location>
</feature>
<keyword evidence="2" id="KW-0732">Signal</keyword>
<evidence type="ECO:0000313" key="4">
    <source>
        <dbReference type="Proteomes" id="UP000001357"/>
    </source>
</evidence>
<organism evidence="3 4">
    <name type="scientific">Monosiga brevicollis</name>
    <name type="common">Choanoflagellate</name>
    <dbReference type="NCBI Taxonomy" id="81824"/>
    <lineage>
        <taxon>Eukaryota</taxon>
        <taxon>Choanoflagellata</taxon>
        <taxon>Craspedida</taxon>
        <taxon>Salpingoecidae</taxon>
        <taxon>Monosiga</taxon>
    </lineage>
</organism>
<dbReference type="EMBL" id="CH991544">
    <property type="protein sequence ID" value="EDQ92168.1"/>
    <property type="molecule type" value="Genomic_DNA"/>
</dbReference>
<dbReference type="RefSeq" id="XP_001743454.1">
    <property type="nucleotide sequence ID" value="XM_001743402.1"/>
</dbReference>
<dbReference type="Proteomes" id="UP000001357">
    <property type="component" value="Unassembled WGS sequence"/>
</dbReference>
<dbReference type="GeneID" id="5888759"/>
<feature type="compositionally biased region" description="Basic and acidic residues" evidence="1">
    <location>
        <begin position="358"/>
        <end position="372"/>
    </location>
</feature>
<keyword evidence="4" id="KW-1185">Reference proteome</keyword>
<protein>
    <submittedName>
        <fullName evidence="3">Uncharacterized protein</fullName>
    </submittedName>
</protein>
<feature type="signal peptide" evidence="2">
    <location>
        <begin position="1"/>
        <end position="27"/>
    </location>
</feature>
<dbReference type="InParanoid" id="A9USV0"/>
<dbReference type="AlphaFoldDB" id="A9USV0"/>
<feature type="region of interest" description="Disordered" evidence="1">
    <location>
        <begin position="349"/>
        <end position="372"/>
    </location>
</feature>
<proteinExistence type="predicted"/>
<gene>
    <name evidence="3" type="ORF">MONBRDRAFT_23047</name>
</gene>
<name>A9USV0_MONBE</name>
<dbReference type="KEGG" id="mbr:MONBRDRAFT_23047"/>
<accession>A9USV0</accession>
<sequence length="408" mass="45524">MARRQAGWRRPLPILFLLLCLEQATRTTPAPATQARFCALPHGKIRKDSTAYTMPGWSRRAIGDRTIVQRGGRDMSIADRGPKFEEYVRENLQKIDVFPEEARQIAEQKCDYLLFYPQLGQKCDKSFDFGHTEDLVRLRYLGLLTTILDPACLDVSLLSDGKPDAKEAVQIQNFVRQRGMQLRRPDTSSLSEEGHTVLLQAIRGGSGGRTTRFEFDVMRLASSTVGAFVPRALLSLNGFGNVMLMKVHADILIAATSGFSRLAAMLNNHTRMAPELESHPLHNFAGLVNVQPLPDFWDLNTYENAVASDSLNDYVAAISSQLQEQDYVSHLRAILMQRLPAAVMRRCLQPSSPTSSRNIHDASSKSENPAHDKHTLVNQIRAVLNSHGHGDNSKAVQQLERLANISDN</sequence>
<reference evidence="3 4" key="1">
    <citation type="journal article" date="2008" name="Nature">
        <title>The genome of the choanoflagellate Monosiga brevicollis and the origin of metazoans.</title>
        <authorList>
            <consortium name="JGI Sequencing"/>
            <person name="King N."/>
            <person name="Westbrook M.J."/>
            <person name="Young S.L."/>
            <person name="Kuo A."/>
            <person name="Abedin M."/>
            <person name="Chapman J."/>
            <person name="Fairclough S."/>
            <person name="Hellsten U."/>
            <person name="Isogai Y."/>
            <person name="Letunic I."/>
            <person name="Marr M."/>
            <person name="Pincus D."/>
            <person name="Putnam N."/>
            <person name="Rokas A."/>
            <person name="Wright K.J."/>
            <person name="Zuzow R."/>
            <person name="Dirks W."/>
            <person name="Good M."/>
            <person name="Goodstein D."/>
            <person name="Lemons D."/>
            <person name="Li W."/>
            <person name="Lyons J.B."/>
            <person name="Morris A."/>
            <person name="Nichols S."/>
            <person name="Richter D.J."/>
            <person name="Salamov A."/>
            <person name="Bork P."/>
            <person name="Lim W.A."/>
            <person name="Manning G."/>
            <person name="Miller W.T."/>
            <person name="McGinnis W."/>
            <person name="Shapiro H."/>
            <person name="Tjian R."/>
            <person name="Grigoriev I.V."/>
            <person name="Rokhsar D."/>
        </authorList>
    </citation>
    <scope>NUCLEOTIDE SEQUENCE [LARGE SCALE GENOMIC DNA]</scope>
    <source>
        <strain evidence="4">MX1 / ATCC 50154</strain>
    </source>
</reference>
<evidence type="ECO:0000313" key="3">
    <source>
        <dbReference type="EMBL" id="EDQ92168.1"/>
    </source>
</evidence>
<evidence type="ECO:0000256" key="2">
    <source>
        <dbReference type="SAM" id="SignalP"/>
    </source>
</evidence>
<evidence type="ECO:0000256" key="1">
    <source>
        <dbReference type="SAM" id="MobiDB-lite"/>
    </source>
</evidence>